<feature type="transmembrane region" description="Helical" evidence="6">
    <location>
        <begin position="99"/>
        <end position="120"/>
    </location>
</feature>
<feature type="transmembrane region" description="Helical" evidence="6">
    <location>
        <begin position="149"/>
        <end position="168"/>
    </location>
</feature>
<comment type="caution">
    <text evidence="7">The sequence shown here is derived from an EMBL/GenBank/DDBJ whole genome shotgun (WGS) entry which is preliminary data.</text>
</comment>
<dbReference type="InterPro" id="IPR007271">
    <property type="entry name" value="Nuc_sug_transpt"/>
</dbReference>
<evidence type="ECO:0000256" key="4">
    <source>
        <dbReference type="ARBA" id="ARBA00023136"/>
    </source>
</evidence>
<evidence type="ECO:0000313" key="7">
    <source>
        <dbReference type="EMBL" id="OLQ13440.1"/>
    </source>
</evidence>
<keyword evidence="8" id="KW-1185">Reference proteome</keyword>
<evidence type="ECO:0000256" key="2">
    <source>
        <dbReference type="ARBA" id="ARBA00022692"/>
    </source>
</evidence>
<feature type="transmembrane region" description="Helical" evidence="6">
    <location>
        <begin position="180"/>
        <end position="201"/>
    </location>
</feature>
<accession>A0A1Q9F176</accession>
<feature type="transmembrane region" description="Helical" evidence="6">
    <location>
        <begin position="317"/>
        <end position="341"/>
    </location>
</feature>
<feature type="transmembrane region" description="Helical" evidence="6">
    <location>
        <begin position="423"/>
        <end position="443"/>
    </location>
</feature>
<feature type="region of interest" description="Disordered" evidence="5">
    <location>
        <begin position="1"/>
        <end position="29"/>
    </location>
</feature>
<dbReference type="PANTHER" id="PTHR10231">
    <property type="entry name" value="NUCLEOTIDE-SUGAR TRANSMEMBRANE TRANSPORTER"/>
    <property type="match status" value="1"/>
</dbReference>
<dbReference type="GO" id="GO:0015165">
    <property type="term" value="F:pyrimidine nucleotide-sugar transmembrane transporter activity"/>
    <property type="evidence" value="ECO:0007669"/>
    <property type="project" value="InterPro"/>
</dbReference>
<feature type="transmembrane region" description="Helical" evidence="6">
    <location>
        <begin position="392"/>
        <end position="414"/>
    </location>
</feature>
<evidence type="ECO:0000256" key="1">
    <source>
        <dbReference type="ARBA" id="ARBA00004141"/>
    </source>
</evidence>
<name>A0A1Q9F176_SYMMI</name>
<organism evidence="7 8">
    <name type="scientific">Symbiodinium microadriaticum</name>
    <name type="common">Dinoflagellate</name>
    <name type="synonym">Zooxanthella microadriatica</name>
    <dbReference type="NCBI Taxonomy" id="2951"/>
    <lineage>
        <taxon>Eukaryota</taxon>
        <taxon>Sar</taxon>
        <taxon>Alveolata</taxon>
        <taxon>Dinophyceae</taxon>
        <taxon>Suessiales</taxon>
        <taxon>Symbiodiniaceae</taxon>
        <taxon>Symbiodinium</taxon>
    </lineage>
</organism>
<proteinExistence type="predicted"/>
<dbReference type="OrthoDB" id="416194at2759"/>
<feature type="region of interest" description="Disordered" evidence="5">
    <location>
        <begin position="469"/>
        <end position="500"/>
    </location>
</feature>
<protein>
    <submittedName>
        <fullName evidence="7">Uncharacterized protein</fullName>
    </submittedName>
</protein>
<evidence type="ECO:0000256" key="3">
    <source>
        <dbReference type="ARBA" id="ARBA00022989"/>
    </source>
</evidence>
<comment type="subcellular location">
    <subcellularLocation>
        <location evidence="1">Membrane</location>
        <topology evidence="1">Multi-pass membrane protein</topology>
    </subcellularLocation>
</comment>
<sequence>MDAARPLAGSSEAPGGEQRPSGSWSGRQRRTLVEQVAEGGRRCTVAADSFEALDAADGNEESSSFPDQVRGSFEKMKRETLLDPSYVQELQTEEPSRLAWLRSSGGLIVQLTLFLVYVGLDCGKTIFNSMALKGNLAIVPQSLPICQSALQIVLGIVCVYAFLGRDLVADVFNGKKILKFFPISLIFAMAQAFQTLAYTVISGGTIKILGQVAVSELVQPLLDVMPSSTPGPRKPPPSGGEYFEVRGEYFEVRLDDQSQYPEACVMGANAEGDATDNSDFLKGMLYVFIYLALSDCGSIATERFLNDEDSPYYLQKTWLEIGGLPCAIAMSFIVPLTLQLIGSFSDDGLGRKGPPPKWESQMWWKEDSRCSDPDWASQDKNMNFCGGFFRNWTMAAVVALFLSMTHSWLSGLVVKKLNSVIKLMGKCASLALVFFVGDCWLLRKQDPPVLCMIAALMVMTGTFTFMNIKPPKKEAESPPPAAPTSGSSRSAGDTEMASRS</sequence>
<feature type="transmembrane region" description="Helical" evidence="6">
    <location>
        <begin position="285"/>
        <end position="305"/>
    </location>
</feature>
<dbReference type="AlphaFoldDB" id="A0A1Q9F176"/>
<keyword evidence="2 6" id="KW-0812">Transmembrane</keyword>
<evidence type="ECO:0000313" key="8">
    <source>
        <dbReference type="Proteomes" id="UP000186817"/>
    </source>
</evidence>
<keyword evidence="4 6" id="KW-0472">Membrane</keyword>
<dbReference type="EMBL" id="LSRX01000028">
    <property type="protein sequence ID" value="OLQ13440.1"/>
    <property type="molecule type" value="Genomic_DNA"/>
</dbReference>
<reference evidence="7 8" key="1">
    <citation type="submission" date="2016-02" db="EMBL/GenBank/DDBJ databases">
        <title>Genome analysis of coral dinoflagellate symbionts highlights evolutionary adaptations to a symbiotic lifestyle.</title>
        <authorList>
            <person name="Aranda M."/>
            <person name="Li Y."/>
            <person name="Liew Y.J."/>
            <person name="Baumgarten S."/>
            <person name="Simakov O."/>
            <person name="Wilson M."/>
            <person name="Piel J."/>
            <person name="Ashoor H."/>
            <person name="Bougouffa S."/>
            <person name="Bajic V.B."/>
            <person name="Ryu T."/>
            <person name="Ravasi T."/>
            <person name="Bayer T."/>
            <person name="Micklem G."/>
            <person name="Kim H."/>
            <person name="Bhak J."/>
            <person name="Lajeunesse T.C."/>
            <person name="Voolstra C.R."/>
        </authorList>
    </citation>
    <scope>NUCLEOTIDE SEQUENCE [LARGE SCALE GENOMIC DNA]</scope>
    <source>
        <strain evidence="7 8">CCMP2467</strain>
    </source>
</reference>
<dbReference type="OMA" id="MIMAISM"/>
<dbReference type="Proteomes" id="UP000186817">
    <property type="component" value="Unassembled WGS sequence"/>
</dbReference>
<feature type="transmembrane region" description="Helical" evidence="6">
    <location>
        <begin position="449"/>
        <end position="468"/>
    </location>
</feature>
<evidence type="ECO:0000256" key="6">
    <source>
        <dbReference type="SAM" id="Phobius"/>
    </source>
</evidence>
<dbReference type="GO" id="GO:0000139">
    <property type="term" value="C:Golgi membrane"/>
    <property type="evidence" value="ECO:0007669"/>
    <property type="project" value="InterPro"/>
</dbReference>
<keyword evidence="3 6" id="KW-1133">Transmembrane helix</keyword>
<evidence type="ECO:0000256" key="5">
    <source>
        <dbReference type="SAM" id="MobiDB-lite"/>
    </source>
</evidence>
<gene>
    <name evidence="7" type="ORF">AK812_SmicGene2571</name>
</gene>
<feature type="compositionally biased region" description="Polar residues" evidence="5">
    <location>
        <begin position="484"/>
        <end position="500"/>
    </location>
</feature>